<reference evidence="3" key="1">
    <citation type="journal article" date="2023" name="Commun. Biol.">
        <title>Genome analysis of Parmales, the sister group of diatoms, reveals the evolutionary specialization of diatoms from phago-mixotrophs to photoautotrophs.</title>
        <authorList>
            <person name="Ban H."/>
            <person name="Sato S."/>
            <person name="Yoshikawa S."/>
            <person name="Yamada K."/>
            <person name="Nakamura Y."/>
            <person name="Ichinomiya M."/>
            <person name="Sato N."/>
            <person name="Blanc-Mathieu R."/>
            <person name="Endo H."/>
            <person name="Kuwata A."/>
            <person name="Ogata H."/>
        </authorList>
    </citation>
    <scope>NUCLEOTIDE SEQUENCE [LARGE SCALE GENOMIC DNA]</scope>
    <source>
        <strain evidence="3">NIES 3700</strain>
    </source>
</reference>
<gene>
    <name evidence="2" type="ORF">TrLO_g10351</name>
</gene>
<protein>
    <recommendedName>
        <fullName evidence="1">DUF6816 domain-containing protein</fullName>
    </recommendedName>
</protein>
<dbReference type="OrthoDB" id="195555at2759"/>
<evidence type="ECO:0000313" key="2">
    <source>
        <dbReference type="EMBL" id="GMH47117.1"/>
    </source>
</evidence>
<evidence type="ECO:0000259" key="1">
    <source>
        <dbReference type="Pfam" id="PF20670"/>
    </source>
</evidence>
<feature type="domain" description="DUF6816" evidence="1">
    <location>
        <begin position="76"/>
        <end position="287"/>
    </location>
</feature>
<evidence type="ECO:0000313" key="3">
    <source>
        <dbReference type="Proteomes" id="UP001165122"/>
    </source>
</evidence>
<sequence>MLFLSFLCGVGSYNPSNWRPPRAFLRRRSILATPSLVLYPQACNAAADTLRDILAARDASLLRKTFLNIPPAQQEFPPWLEGTWTCTEDFAGFEFPSKKVPKENIIAQTLPGFVKLSIARFADIGRKNTNYNMTFFKDKSKKIREDYTHNLSSSISAHTDGKELVETVDYDPTKNPNRMTLKLRAGSRNGERLEIFVNSRRSEILKEDIFLSTELIRQVTLGNPTLQEPLVPRMIVGEYQHFWTYRKTEINGVIGFRANCLTAVYADAQSNAAVFNEVVGDPVIVYSHNILGTKNN</sequence>
<dbReference type="AlphaFoldDB" id="A0A9W7DLY9"/>
<dbReference type="Pfam" id="PF20670">
    <property type="entry name" value="DUF6816"/>
    <property type="match status" value="1"/>
</dbReference>
<dbReference type="InterPro" id="IPR049213">
    <property type="entry name" value="DUF6816"/>
</dbReference>
<organism evidence="2 3">
    <name type="scientific">Triparma laevis f. longispina</name>
    <dbReference type="NCBI Taxonomy" id="1714387"/>
    <lineage>
        <taxon>Eukaryota</taxon>
        <taxon>Sar</taxon>
        <taxon>Stramenopiles</taxon>
        <taxon>Ochrophyta</taxon>
        <taxon>Bolidophyceae</taxon>
        <taxon>Parmales</taxon>
        <taxon>Triparmaceae</taxon>
        <taxon>Triparma</taxon>
    </lineage>
</organism>
<comment type="caution">
    <text evidence="2">The sequence shown here is derived from an EMBL/GenBank/DDBJ whole genome shotgun (WGS) entry which is preliminary data.</text>
</comment>
<proteinExistence type="predicted"/>
<dbReference type="Proteomes" id="UP001165122">
    <property type="component" value="Unassembled WGS sequence"/>
</dbReference>
<dbReference type="EMBL" id="BRXW01000353">
    <property type="protein sequence ID" value="GMH47117.1"/>
    <property type="molecule type" value="Genomic_DNA"/>
</dbReference>
<name>A0A9W7DLY9_9STRA</name>
<accession>A0A9W7DLY9</accession>
<keyword evidence="3" id="KW-1185">Reference proteome</keyword>